<evidence type="ECO:0000256" key="1">
    <source>
        <dbReference type="SAM" id="MobiDB-lite"/>
    </source>
</evidence>
<dbReference type="Proteomes" id="UP001066276">
    <property type="component" value="Chromosome 8"/>
</dbReference>
<proteinExistence type="predicted"/>
<sequence>MPLSRPRSPPVPFAPRRHRSARKKQNITAQLWRTSRQREQRSPPASPSKLALLWLGCRSGSFFPARHLRTRCSSSAGLFPAEDAGSPRFAISAPITPGGQESVPDGTAQVHGDHPVRDHCLLPQAGPI</sequence>
<accession>A0AAV7NDX6</accession>
<keyword evidence="3" id="KW-1185">Reference proteome</keyword>
<gene>
    <name evidence="2" type="ORF">NDU88_001623</name>
</gene>
<evidence type="ECO:0000313" key="3">
    <source>
        <dbReference type="Proteomes" id="UP001066276"/>
    </source>
</evidence>
<comment type="caution">
    <text evidence="2">The sequence shown here is derived from an EMBL/GenBank/DDBJ whole genome shotgun (WGS) entry which is preliminary data.</text>
</comment>
<reference evidence="2" key="1">
    <citation type="journal article" date="2022" name="bioRxiv">
        <title>Sequencing and chromosome-scale assembly of the giantPleurodeles waltlgenome.</title>
        <authorList>
            <person name="Brown T."/>
            <person name="Elewa A."/>
            <person name="Iarovenko S."/>
            <person name="Subramanian E."/>
            <person name="Araus A.J."/>
            <person name="Petzold A."/>
            <person name="Susuki M."/>
            <person name="Suzuki K.-i.T."/>
            <person name="Hayashi T."/>
            <person name="Toyoda A."/>
            <person name="Oliveira C."/>
            <person name="Osipova E."/>
            <person name="Leigh N.D."/>
            <person name="Simon A."/>
            <person name="Yun M.H."/>
        </authorList>
    </citation>
    <scope>NUCLEOTIDE SEQUENCE</scope>
    <source>
        <strain evidence="2">20211129_DDA</strain>
        <tissue evidence="2">Liver</tissue>
    </source>
</reference>
<dbReference type="EMBL" id="JANPWB010000012">
    <property type="protein sequence ID" value="KAJ1113377.1"/>
    <property type="molecule type" value="Genomic_DNA"/>
</dbReference>
<organism evidence="2 3">
    <name type="scientific">Pleurodeles waltl</name>
    <name type="common">Iberian ribbed newt</name>
    <dbReference type="NCBI Taxonomy" id="8319"/>
    <lineage>
        <taxon>Eukaryota</taxon>
        <taxon>Metazoa</taxon>
        <taxon>Chordata</taxon>
        <taxon>Craniata</taxon>
        <taxon>Vertebrata</taxon>
        <taxon>Euteleostomi</taxon>
        <taxon>Amphibia</taxon>
        <taxon>Batrachia</taxon>
        <taxon>Caudata</taxon>
        <taxon>Salamandroidea</taxon>
        <taxon>Salamandridae</taxon>
        <taxon>Pleurodelinae</taxon>
        <taxon>Pleurodeles</taxon>
    </lineage>
</organism>
<feature type="compositionally biased region" description="Basic residues" evidence="1">
    <location>
        <begin position="15"/>
        <end position="25"/>
    </location>
</feature>
<feature type="region of interest" description="Disordered" evidence="1">
    <location>
        <begin position="1"/>
        <end position="47"/>
    </location>
</feature>
<protein>
    <submittedName>
        <fullName evidence="2">Uncharacterized protein</fullName>
    </submittedName>
</protein>
<name>A0AAV7NDX6_PLEWA</name>
<dbReference type="AlphaFoldDB" id="A0AAV7NDX6"/>
<evidence type="ECO:0000313" key="2">
    <source>
        <dbReference type="EMBL" id="KAJ1113377.1"/>
    </source>
</evidence>
<feature type="region of interest" description="Disordered" evidence="1">
    <location>
        <begin position="89"/>
        <end position="111"/>
    </location>
</feature>